<proteinExistence type="predicted"/>
<evidence type="ECO:0000313" key="7">
    <source>
        <dbReference type="EMBL" id="AFM23214.1"/>
    </source>
</evidence>
<feature type="domain" description="DUF2229" evidence="6">
    <location>
        <begin position="682"/>
        <end position="885"/>
    </location>
</feature>
<evidence type="ECO:0000256" key="1">
    <source>
        <dbReference type="ARBA" id="ARBA00001966"/>
    </source>
</evidence>
<dbReference type="GO" id="GO:0051536">
    <property type="term" value="F:iron-sulfur cluster binding"/>
    <property type="evidence" value="ECO:0007669"/>
    <property type="project" value="UniProtKB-KW"/>
</dbReference>
<keyword evidence="3" id="KW-0408">Iron</keyword>
<dbReference type="NCBIfam" id="TIGR00241">
    <property type="entry name" value="CoA_E_activ"/>
    <property type="match status" value="2"/>
</dbReference>
<keyword evidence="4" id="KW-0411">Iron-sulfur</keyword>
<dbReference type="InterPro" id="IPR002731">
    <property type="entry name" value="ATPase_BadF"/>
</dbReference>
<dbReference type="Pfam" id="PF01869">
    <property type="entry name" value="BcrAD_BadFG"/>
    <property type="match status" value="2"/>
</dbReference>
<evidence type="ECO:0000256" key="4">
    <source>
        <dbReference type="ARBA" id="ARBA00023014"/>
    </source>
</evidence>
<reference evidence="8" key="1">
    <citation type="submission" date="2012-06" db="EMBL/GenBank/DDBJ databases">
        <title>Complete sequence of chromosome of Desulfomonile tiedjei DSM 6799.</title>
        <authorList>
            <person name="Lucas S."/>
            <person name="Copeland A."/>
            <person name="Lapidus A."/>
            <person name="Glavina del Rio T."/>
            <person name="Dalin E."/>
            <person name="Tice H."/>
            <person name="Bruce D."/>
            <person name="Goodwin L."/>
            <person name="Pitluck S."/>
            <person name="Peters L."/>
            <person name="Ovchinnikova G."/>
            <person name="Zeytun A."/>
            <person name="Lu M."/>
            <person name="Kyrpides N."/>
            <person name="Mavromatis K."/>
            <person name="Ivanova N."/>
            <person name="Brettin T."/>
            <person name="Detter J.C."/>
            <person name="Han C."/>
            <person name="Larimer F."/>
            <person name="Land M."/>
            <person name="Hauser L."/>
            <person name="Markowitz V."/>
            <person name="Cheng J.-F."/>
            <person name="Hugenholtz P."/>
            <person name="Woyke T."/>
            <person name="Wu D."/>
            <person name="Spring S."/>
            <person name="Schroeder M."/>
            <person name="Brambilla E."/>
            <person name="Klenk H.-P."/>
            <person name="Eisen J.A."/>
        </authorList>
    </citation>
    <scope>NUCLEOTIDE SEQUENCE [LARGE SCALE GENOMIC DNA]</scope>
    <source>
        <strain evidence="8">ATCC 49306 / DSM 6799 / DCB-1</strain>
    </source>
</reference>
<dbReference type="eggNOG" id="COG3580">
    <property type="taxonomic scope" value="Bacteria"/>
</dbReference>
<feature type="domain" description="ATPase BadF/BadG/BcrA/BcrD type" evidence="5">
    <location>
        <begin position="327"/>
        <end position="574"/>
    </location>
</feature>
<gene>
    <name evidence="7" type="ordered locus">Desti_0480</name>
</gene>
<evidence type="ECO:0000259" key="5">
    <source>
        <dbReference type="Pfam" id="PF01869"/>
    </source>
</evidence>
<dbReference type="GO" id="GO:0046872">
    <property type="term" value="F:metal ion binding"/>
    <property type="evidence" value="ECO:0007669"/>
    <property type="project" value="UniProtKB-KW"/>
</dbReference>
<accession>I4C0X3</accession>
<evidence type="ECO:0000259" key="6">
    <source>
        <dbReference type="Pfam" id="PF09989"/>
    </source>
</evidence>
<comment type="cofactor">
    <cofactor evidence="1">
        <name>[4Fe-4S] cluster</name>
        <dbReference type="ChEBI" id="CHEBI:49883"/>
    </cofactor>
</comment>
<dbReference type="PANTHER" id="PTHR32329">
    <property type="entry name" value="BIFUNCTIONAL PROTEIN [INCLUDES 2-HYDROXYACYL-COA DEHYDRATASE (N-TER) AND ITS ACTIVATOR DOMAIN (C_TERM)-RELATED"/>
    <property type="match status" value="1"/>
</dbReference>
<dbReference type="EMBL" id="CP003360">
    <property type="protein sequence ID" value="AFM23214.1"/>
    <property type="molecule type" value="Genomic_DNA"/>
</dbReference>
<dbReference type="SUPFAM" id="SSF53067">
    <property type="entry name" value="Actin-like ATPase domain"/>
    <property type="match status" value="2"/>
</dbReference>
<organism evidence="7 8">
    <name type="scientific">Desulfomonile tiedjei (strain ATCC 49306 / DSM 6799 / DCB-1)</name>
    <dbReference type="NCBI Taxonomy" id="706587"/>
    <lineage>
        <taxon>Bacteria</taxon>
        <taxon>Pseudomonadati</taxon>
        <taxon>Thermodesulfobacteriota</taxon>
        <taxon>Desulfomonilia</taxon>
        <taxon>Desulfomonilales</taxon>
        <taxon>Desulfomonilaceae</taxon>
        <taxon>Desulfomonile</taxon>
    </lineage>
</organism>
<dbReference type="STRING" id="706587.Desti_0480"/>
<dbReference type="eggNOG" id="COG1924">
    <property type="taxonomic scope" value="Bacteria"/>
</dbReference>
<dbReference type="PANTHER" id="PTHR32329:SF7">
    <property type="entry name" value="ACTIVATOR OF 2-HYDROXYACYL-COA-HYDRATASE"/>
    <property type="match status" value="1"/>
</dbReference>
<dbReference type="InterPro" id="IPR043129">
    <property type="entry name" value="ATPase_NBD"/>
</dbReference>
<dbReference type="InterPro" id="IPR008275">
    <property type="entry name" value="CoA_E_activase_dom"/>
</dbReference>
<keyword evidence="2" id="KW-0479">Metal-binding</keyword>
<dbReference type="Proteomes" id="UP000006055">
    <property type="component" value="Chromosome"/>
</dbReference>
<protein>
    <submittedName>
        <fullName evidence="7">CoA-substrate-specific enzyme activase, putative</fullName>
    </submittedName>
</protein>
<dbReference type="eggNOG" id="COG3581">
    <property type="taxonomic scope" value="Bacteria"/>
</dbReference>
<dbReference type="InterPro" id="IPR051805">
    <property type="entry name" value="Dehydratase_Activator_Redct"/>
</dbReference>
<dbReference type="Pfam" id="PF09989">
    <property type="entry name" value="DUF2229"/>
    <property type="match status" value="1"/>
</dbReference>
<dbReference type="HOGENOM" id="CLU_002393_2_0_7"/>
<feature type="domain" description="ATPase BadF/BadG/BcrA/BcrD type" evidence="5">
    <location>
        <begin position="11"/>
        <end position="269"/>
    </location>
</feature>
<sequence>MYGGIDVNNFLGIDCGSVSLNLVLLRDNYEPECVYLRTRGRPLQAFTSGLKELMTRCDNDPGAVCAIVTGSGRELLSQALGIPAVNEITAHATGTHRIDPRVRTIVEIGGQDAKFMRIEPISGRITPRMLVFRMNEICAAGTGAFLDEQAQRLGIEIESFGSIGLKSTHPAHIAGRCAVFAKTDMIHHAQEGTPLPDILMGLAYALARNYMASLIKGEHLEPPVSLQGGVMSNEAVVRALRESLGLQPEEIIVPPMHTVLGALGCAVLAARDHGSLSTSLSGLCKRADAYIVNSSVRRLPQLGRSKPFKAEYADCSASDIPELPLILGLDIGSVSVKGVVIDAQGRILKQDYRLSHSESVQAVREVVQVLTEEAPYPTYIAVTGSGRELVGKLLDADLIVNEISAQAAAALFFDPNADAVVEIGGQDSKWISLADGHIQDFEMNRVCAAGTGSFLMAQAERLGLTMGDPFSDAAFKSENPADLGNRCTVFMESDLIHHQNTGASIDDLAAGVCVSIVRNYLERVAGHKTLGKRILFFGGVAATSAVKAAFEQSTGREFQVPPFHRVSGAYGSALKLLEQVKQQALVPNRDRVFKWDDSEISASSFSCNRCSNTCRIGKYLFRNKVVFHGGICERWESAGLDSRRQSADDFFTFRVQMLENLCATDDSNAANDNTWFMLRHPQFYEWFPFWHSFCRELGITLIPAPRIDRVQFEAGAKKLSVETCMPIKVMAGQLKNLTESGARTIFHPAVLVERFQEEELRPVDFCPYIQASSQFFKGSFDVDWKELFIHGRIDPDSFFHEHTKFAKELGFSGRKARTAFESAMDVQRSFSDSLFDGGKRFLESLGPDEKAIVLLGKPYHVSDPFLNMNIGNIFHRLNIRALPGDLFPLGPEFGERSVSWKHHWQTVRVAQAIATDPRLFPVLLTFFGCGPDAFTYRHIHQALKGKPLLMLEMDEHTSKAGIITRVEAFLDRIRNVSRKTAKDQDATAVKRRPPDPGIECLSGRLDEKRTSPIKKVYVPYMSDHSFAFSAAAQSIGIEAEVLPPPDEDSEQLGRPHTMGGECHPFVLILGDYLKMAARCPSHEARKSMFYIIGPDACRVGQYPVYIGKIGRQLGFEIEVIENVGQVLTRLGLSRWAEQRILLRLWEGLNAYDVLLQAFLAIRPFAQDHQALNANYFAARDILFRALCDGHVRQGVEDAFNTLYQSAVRESESKPVIAVTGDYYTRIVSYANNGVYKEIESLGGILWSPPMFSDSLKLGYLRNLVWSLLSGRSKSAAGNGLLFALLSLLEFRIKSPDIVKRSLSVPSDLAGLDLWRKVSPHASTKLPTGIIAPLGTALQQVDSGAHGILNLMALNCAYGTVITTALLRTLRNHVNTPMLTLVYDGLKKTNEKTRLEAFMDQVWQHFRAKTG</sequence>
<keyword evidence="8" id="KW-1185">Reference proteome</keyword>
<dbReference type="InterPro" id="IPR018709">
    <property type="entry name" value="CoA_activase_DUF2229"/>
</dbReference>
<dbReference type="CDD" id="cd24035">
    <property type="entry name" value="ASKHA_NBD_O66634-like_rpt2"/>
    <property type="match status" value="1"/>
</dbReference>
<dbReference type="Gene3D" id="3.30.420.40">
    <property type="match status" value="4"/>
</dbReference>
<evidence type="ECO:0000256" key="2">
    <source>
        <dbReference type="ARBA" id="ARBA00022723"/>
    </source>
</evidence>
<evidence type="ECO:0000313" key="8">
    <source>
        <dbReference type="Proteomes" id="UP000006055"/>
    </source>
</evidence>
<evidence type="ECO:0000256" key="3">
    <source>
        <dbReference type="ARBA" id="ARBA00023004"/>
    </source>
</evidence>
<dbReference type="Gene3D" id="3.40.50.11900">
    <property type="match status" value="1"/>
</dbReference>
<dbReference type="KEGG" id="dti:Desti_0480"/>
<name>I4C0X3_DESTA</name>